<reference evidence="15" key="1">
    <citation type="submission" date="2023-06" db="EMBL/GenBank/DDBJ databases">
        <authorList>
            <consortium name="Lawrence Berkeley National Laboratory"/>
            <person name="Ahrendt S."/>
            <person name="Sahu N."/>
            <person name="Indic B."/>
            <person name="Wong-Bajracharya J."/>
            <person name="Merenyi Z."/>
            <person name="Ke H.-M."/>
            <person name="Monk M."/>
            <person name="Kocsube S."/>
            <person name="Drula E."/>
            <person name="Lipzen A."/>
            <person name="Balint B."/>
            <person name="Henrissat B."/>
            <person name="Andreopoulos B."/>
            <person name="Martin F.M."/>
            <person name="Harder C.B."/>
            <person name="Rigling D."/>
            <person name="Ford K.L."/>
            <person name="Foster G.D."/>
            <person name="Pangilinan J."/>
            <person name="Papanicolaou A."/>
            <person name="Barry K."/>
            <person name="LaButti K."/>
            <person name="Viragh M."/>
            <person name="Koriabine M."/>
            <person name="Yan M."/>
            <person name="Riley R."/>
            <person name="Champramary S."/>
            <person name="Plett K.L."/>
            <person name="Tsai I.J."/>
            <person name="Slot J."/>
            <person name="Sipos G."/>
            <person name="Plett J."/>
            <person name="Nagy L.G."/>
            <person name="Grigoriev I.V."/>
        </authorList>
    </citation>
    <scope>NUCLEOTIDE SEQUENCE</scope>
    <source>
        <strain evidence="15">HWK02</strain>
    </source>
</reference>
<dbReference type="AlphaFoldDB" id="A0AA39Q0L4"/>
<feature type="domain" description="DNA2/NAM7 helicase helicase" evidence="12">
    <location>
        <begin position="407"/>
        <end position="476"/>
    </location>
</feature>
<dbReference type="GO" id="GO:0016787">
    <property type="term" value="F:hydrolase activity"/>
    <property type="evidence" value="ECO:0007669"/>
    <property type="project" value="UniProtKB-KW"/>
</dbReference>
<evidence type="ECO:0000256" key="9">
    <source>
        <dbReference type="ARBA" id="ARBA00023158"/>
    </source>
</evidence>
<dbReference type="EC" id="3.6.4.13" evidence="3"/>
<name>A0AA39Q0L4_9AGAR</name>
<gene>
    <name evidence="15" type="ORF">EDD18DRAFT_1079477</name>
</gene>
<dbReference type="Proteomes" id="UP001175228">
    <property type="component" value="Unassembled WGS sequence"/>
</dbReference>
<keyword evidence="16" id="KW-1185">Reference proteome</keyword>
<dbReference type="InterPro" id="IPR047187">
    <property type="entry name" value="SF1_C_Upf1"/>
</dbReference>
<evidence type="ECO:0000256" key="7">
    <source>
        <dbReference type="ARBA" id="ARBA00022806"/>
    </source>
</evidence>
<dbReference type="SUPFAM" id="SSF52540">
    <property type="entry name" value="P-loop containing nucleoside triphosphate hydrolases"/>
    <property type="match status" value="1"/>
</dbReference>
<dbReference type="FunFam" id="3.40.50.300:FF:000326">
    <property type="entry name" value="P-loop containing nucleoside triphosphate hydrolase"/>
    <property type="match status" value="1"/>
</dbReference>
<keyword evidence="8" id="KW-0067">ATP-binding</keyword>
<dbReference type="CDD" id="cd18038">
    <property type="entry name" value="DEXXQc_Helz-like"/>
    <property type="match status" value="1"/>
</dbReference>
<proteinExistence type="inferred from homology"/>
<comment type="catalytic activity">
    <reaction evidence="10">
        <text>ATP + H2O = ADP + phosphate + H(+)</text>
        <dbReference type="Rhea" id="RHEA:13065"/>
        <dbReference type="ChEBI" id="CHEBI:15377"/>
        <dbReference type="ChEBI" id="CHEBI:15378"/>
        <dbReference type="ChEBI" id="CHEBI:30616"/>
        <dbReference type="ChEBI" id="CHEBI:43474"/>
        <dbReference type="ChEBI" id="CHEBI:456216"/>
        <dbReference type="EC" id="3.6.4.13"/>
    </reaction>
</comment>
<feature type="domain" description="Helicase MOV-10-like beta-barrel" evidence="14">
    <location>
        <begin position="287"/>
        <end position="352"/>
    </location>
</feature>
<feature type="region of interest" description="Disordered" evidence="11">
    <location>
        <begin position="885"/>
        <end position="907"/>
    </location>
</feature>
<sequence length="907" mass="101666">MLKRCPYCRPARDFWEDEFEAHVATHTVQERLAVALEDAQRNKNGIEVSDQDGLDFGIVDEDEQHSVVVDMLLQRTGGDDSSAPISLSKIRMLSSQRQDEHGTKFSVTITPTSTFIRCGCPHTILVTFHPSYAGCFEDTLELVFVDVVKRRRFVIQRKINATVGSRADHEYLAPKAPYTRRKRRNIKLDGPVKRSLRPPTWTPTKWISKLPRFNVPQHLIQAVYTEKGYLKKSARQDVKGFMPSSFNIDTYAQHFQTMLYLEEEQEKQDLDAYSLSDVEIKPVHPRYELQVKGLSEGRPSVLVGDFILVRPVGQPDKTWFEGRVHHVAMSYLELAFSDKFNTYRGNKFDVRFVLNRLPHRRAHHALVNKNDSPRLLFPGPEHLRDAQPVSPDELEALIPLNRSLGDNPEQLETVAAIVHQPRGSVPFIVFGPPGTGKTVTIVEAMEQLLQRHPEAHILACTPRNKAADLIAQRLLHLGPTDIFRLNSLSRKYDDLPKTLRQFSLVNGNLNFAMPAVEDVIKHRVVVCTCVSAGALASLGVKPGHFGWIFIDEAGQATEPDTMIPIKGLTDSQTNVILAGDSKQLGPIVYSRLALDLGLRMSYMVRLMERPCYNLLPWNGSGTGGGRGVTIMELLKNFRSHPAILAFPNAHFYGNRLQAYGDPLLTRSLEDWEGLPTRKFPIIFHAVVGRDQREESSPSYFNINEATIVKNYCLKLVAKKGTRADHIAVITPYHAQKKKILDLFYQDSKLENISVGSVEEFQGQERRIVIISTVRSCSDFVASDIRRSLGFVASPQRFNVAVTRAQALLIIVGNADVLALDPVWRTFMNYVHTMGGWCGPRISWDSMANVDDYVESVKSRAAGEAQETITRLKSLVVGVSEGGGFIPPFDSDGDENDGGLGDGLVEVD</sequence>
<evidence type="ECO:0000313" key="16">
    <source>
        <dbReference type="Proteomes" id="UP001175228"/>
    </source>
</evidence>
<organism evidence="15 16">
    <name type="scientific">Armillaria luteobubalina</name>
    <dbReference type="NCBI Taxonomy" id="153913"/>
    <lineage>
        <taxon>Eukaryota</taxon>
        <taxon>Fungi</taxon>
        <taxon>Dikarya</taxon>
        <taxon>Basidiomycota</taxon>
        <taxon>Agaricomycotina</taxon>
        <taxon>Agaricomycetes</taxon>
        <taxon>Agaricomycetidae</taxon>
        <taxon>Agaricales</taxon>
        <taxon>Marasmiineae</taxon>
        <taxon>Physalacriaceae</taxon>
        <taxon>Armillaria</taxon>
    </lineage>
</organism>
<evidence type="ECO:0000256" key="10">
    <source>
        <dbReference type="ARBA" id="ARBA00047984"/>
    </source>
</evidence>
<keyword evidence="9" id="KW-0943">RNA-mediated gene silencing</keyword>
<dbReference type="Pfam" id="PF21634">
    <property type="entry name" value="MOV-10_beta-barrel"/>
    <property type="match status" value="1"/>
</dbReference>
<feature type="domain" description="DNA2/NAM7 helicase helicase" evidence="12">
    <location>
        <begin position="521"/>
        <end position="590"/>
    </location>
</feature>
<dbReference type="GO" id="GO:0032574">
    <property type="term" value="F:5'-3' RNA helicase activity"/>
    <property type="evidence" value="ECO:0007669"/>
    <property type="project" value="InterPro"/>
</dbReference>
<dbReference type="GO" id="GO:0005737">
    <property type="term" value="C:cytoplasm"/>
    <property type="evidence" value="ECO:0007669"/>
    <property type="project" value="UniProtKB-SubCell"/>
</dbReference>
<dbReference type="GO" id="GO:0005694">
    <property type="term" value="C:chromosome"/>
    <property type="evidence" value="ECO:0007669"/>
    <property type="project" value="UniProtKB-ARBA"/>
</dbReference>
<feature type="domain" description="DNA2/NAM7 helicase-like C-terminal" evidence="13">
    <location>
        <begin position="631"/>
        <end position="814"/>
    </location>
</feature>
<keyword evidence="7 15" id="KW-0347">Helicase</keyword>
<dbReference type="Gene3D" id="3.40.50.300">
    <property type="entry name" value="P-loop containing nucleotide triphosphate hydrolases"/>
    <property type="match status" value="2"/>
</dbReference>
<dbReference type="Pfam" id="PF13087">
    <property type="entry name" value="AAA_12"/>
    <property type="match status" value="1"/>
</dbReference>
<keyword evidence="4" id="KW-0963">Cytoplasm</keyword>
<evidence type="ECO:0000259" key="14">
    <source>
        <dbReference type="Pfam" id="PF21634"/>
    </source>
</evidence>
<evidence type="ECO:0000256" key="8">
    <source>
        <dbReference type="ARBA" id="ARBA00022840"/>
    </source>
</evidence>
<dbReference type="CDD" id="cd18808">
    <property type="entry name" value="SF1_C_Upf1"/>
    <property type="match status" value="1"/>
</dbReference>
<dbReference type="PANTHER" id="PTHR45418">
    <property type="entry name" value="CANCER/TESTIS ANTIGEN 55"/>
    <property type="match status" value="1"/>
</dbReference>
<keyword evidence="5" id="KW-0547">Nucleotide-binding</keyword>
<evidence type="ECO:0000256" key="5">
    <source>
        <dbReference type="ARBA" id="ARBA00022741"/>
    </source>
</evidence>
<evidence type="ECO:0000259" key="12">
    <source>
        <dbReference type="Pfam" id="PF13086"/>
    </source>
</evidence>
<accession>A0AA39Q0L4</accession>
<dbReference type="InterPro" id="IPR041679">
    <property type="entry name" value="DNA2/NAM7-like_C"/>
</dbReference>
<evidence type="ECO:0000256" key="2">
    <source>
        <dbReference type="ARBA" id="ARBA00005601"/>
    </source>
</evidence>
<dbReference type="EMBL" id="JAUEPU010000029">
    <property type="protein sequence ID" value="KAK0492593.1"/>
    <property type="molecule type" value="Genomic_DNA"/>
</dbReference>
<evidence type="ECO:0000256" key="4">
    <source>
        <dbReference type="ARBA" id="ARBA00022490"/>
    </source>
</evidence>
<dbReference type="GO" id="GO:0003723">
    <property type="term" value="F:RNA binding"/>
    <property type="evidence" value="ECO:0007669"/>
    <property type="project" value="InterPro"/>
</dbReference>
<protein>
    <recommendedName>
        <fullName evidence="3">RNA helicase</fullName>
        <ecNumber evidence="3">3.6.4.13</ecNumber>
    </recommendedName>
</protein>
<dbReference type="InterPro" id="IPR049080">
    <property type="entry name" value="MOV-10-like_beta-barrel"/>
</dbReference>
<dbReference type="Pfam" id="PF13086">
    <property type="entry name" value="AAA_11"/>
    <property type="match status" value="2"/>
</dbReference>
<dbReference type="InterPro" id="IPR026122">
    <property type="entry name" value="MOV-10/SDE3_DEXXQ/H-box"/>
</dbReference>
<keyword evidence="6" id="KW-0378">Hydrolase</keyword>
<evidence type="ECO:0000256" key="1">
    <source>
        <dbReference type="ARBA" id="ARBA00004496"/>
    </source>
</evidence>
<evidence type="ECO:0000313" key="15">
    <source>
        <dbReference type="EMBL" id="KAK0492593.1"/>
    </source>
</evidence>
<evidence type="ECO:0000256" key="11">
    <source>
        <dbReference type="SAM" id="MobiDB-lite"/>
    </source>
</evidence>
<comment type="caution">
    <text evidence="15">The sequence shown here is derived from an EMBL/GenBank/DDBJ whole genome shotgun (WGS) entry which is preliminary data.</text>
</comment>
<comment type="subcellular location">
    <subcellularLocation>
        <location evidence="1">Cytoplasm</location>
    </subcellularLocation>
</comment>
<dbReference type="GO" id="GO:0005524">
    <property type="term" value="F:ATP binding"/>
    <property type="evidence" value="ECO:0007669"/>
    <property type="project" value="UniProtKB-KW"/>
</dbReference>
<dbReference type="InterPro" id="IPR041677">
    <property type="entry name" value="DNA2/NAM7_AAA_11"/>
</dbReference>
<comment type="similarity">
    <text evidence="2">Belongs to the DNA2/NAM7 helicase family. SDE3 subfamily.</text>
</comment>
<evidence type="ECO:0000256" key="6">
    <source>
        <dbReference type="ARBA" id="ARBA00022801"/>
    </source>
</evidence>
<dbReference type="PANTHER" id="PTHR45418:SF1">
    <property type="entry name" value="CANCER_TESTIS ANTIGEN 55"/>
    <property type="match status" value="1"/>
</dbReference>
<evidence type="ECO:0000256" key="3">
    <source>
        <dbReference type="ARBA" id="ARBA00012552"/>
    </source>
</evidence>
<evidence type="ECO:0000259" key="13">
    <source>
        <dbReference type="Pfam" id="PF13087"/>
    </source>
</evidence>
<dbReference type="InterPro" id="IPR027417">
    <property type="entry name" value="P-loop_NTPase"/>
</dbReference>
<dbReference type="GO" id="GO:0031047">
    <property type="term" value="P:regulatory ncRNA-mediated gene silencing"/>
    <property type="evidence" value="ECO:0007669"/>
    <property type="project" value="UniProtKB-KW"/>
</dbReference>